<dbReference type="Proteomes" id="UP000006556">
    <property type="component" value="Chromosome"/>
</dbReference>
<keyword evidence="1" id="KW-0547">Nucleotide-binding</keyword>
<dbReference type="Pfam" id="PF08448">
    <property type="entry name" value="PAS_4"/>
    <property type="match status" value="1"/>
</dbReference>
<dbReference type="InterPro" id="IPR025944">
    <property type="entry name" value="Sigma_54_int_dom_CS"/>
</dbReference>
<keyword evidence="3" id="KW-0805">Transcription regulation</keyword>
<dbReference type="InterPro" id="IPR025943">
    <property type="entry name" value="Sigma_54_int_dom_ATP-bd_2"/>
</dbReference>
<dbReference type="HOGENOM" id="CLU_000445_8_1_9"/>
<dbReference type="InterPro" id="IPR035965">
    <property type="entry name" value="PAS-like_dom_sf"/>
</dbReference>
<keyword evidence="5" id="KW-0804">Transcription</keyword>
<name>A5D511_PELTS</name>
<organism evidence="8 9">
    <name type="scientific">Pelotomaculum thermopropionicum (strain DSM 13744 / JCM 10971 / SI)</name>
    <dbReference type="NCBI Taxonomy" id="370438"/>
    <lineage>
        <taxon>Bacteria</taxon>
        <taxon>Bacillati</taxon>
        <taxon>Bacillota</taxon>
        <taxon>Clostridia</taxon>
        <taxon>Eubacteriales</taxon>
        <taxon>Desulfotomaculaceae</taxon>
        <taxon>Pelotomaculum</taxon>
    </lineage>
</organism>
<feature type="coiled-coil region" evidence="6">
    <location>
        <begin position="115"/>
        <end position="142"/>
    </location>
</feature>
<dbReference type="GO" id="GO:0043565">
    <property type="term" value="F:sequence-specific DNA binding"/>
    <property type="evidence" value="ECO:0007669"/>
    <property type="project" value="InterPro"/>
</dbReference>
<evidence type="ECO:0000313" key="8">
    <source>
        <dbReference type="EMBL" id="BAF58689.1"/>
    </source>
</evidence>
<dbReference type="Pfam" id="PF25601">
    <property type="entry name" value="AAA_lid_14"/>
    <property type="match status" value="1"/>
</dbReference>
<evidence type="ECO:0000313" key="9">
    <source>
        <dbReference type="Proteomes" id="UP000006556"/>
    </source>
</evidence>
<dbReference type="EMBL" id="AP009389">
    <property type="protein sequence ID" value="BAF58689.1"/>
    <property type="molecule type" value="Genomic_DNA"/>
</dbReference>
<feature type="domain" description="Sigma-54 factor interaction" evidence="7">
    <location>
        <begin position="149"/>
        <end position="379"/>
    </location>
</feature>
<dbReference type="eggNOG" id="COG3829">
    <property type="taxonomic scope" value="Bacteria"/>
</dbReference>
<dbReference type="PANTHER" id="PTHR32071">
    <property type="entry name" value="TRANSCRIPTIONAL REGULATORY PROTEIN"/>
    <property type="match status" value="1"/>
</dbReference>
<dbReference type="GO" id="GO:0005524">
    <property type="term" value="F:ATP binding"/>
    <property type="evidence" value="ECO:0007669"/>
    <property type="project" value="UniProtKB-KW"/>
</dbReference>
<dbReference type="SUPFAM" id="SSF46689">
    <property type="entry name" value="Homeodomain-like"/>
    <property type="match status" value="1"/>
</dbReference>
<dbReference type="SMART" id="SM00382">
    <property type="entry name" value="AAA"/>
    <property type="match status" value="1"/>
</dbReference>
<dbReference type="PROSITE" id="PS50045">
    <property type="entry name" value="SIGMA54_INTERACT_4"/>
    <property type="match status" value="1"/>
</dbReference>
<keyword evidence="2" id="KW-0067">ATP-binding</keyword>
<reference evidence="9" key="1">
    <citation type="journal article" date="2008" name="Genome Res.">
        <title>The genome of Pelotomaculum thermopropionicum reveals niche-associated evolution in anaerobic microbiota.</title>
        <authorList>
            <person name="Kosaka T."/>
            <person name="Kato S."/>
            <person name="Shimoyama T."/>
            <person name="Ishii S."/>
            <person name="Abe T."/>
            <person name="Watanabe K."/>
        </authorList>
    </citation>
    <scope>NUCLEOTIDE SEQUENCE [LARGE SCALE GENOMIC DNA]</scope>
    <source>
        <strain evidence="9">DSM 13744 / JCM 10971 / SI</strain>
    </source>
</reference>
<accession>A5D511</accession>
<keyword evidence="9" id="KW-1185">Reference proteome</keyword>
<dbReference type="SUPFAM" id="SSF55785">
    <property type="entry name" value="PYP-like sensor domain (PAS domain)"/>
    <property type="match status" value="1"/>
</dbReference>
<dbReference type="PRINTS" id="PR01590">
    <property type="entry name" value="HTHFIS"/>
</dbReference>
<proteinExistence type="predicted"/>
<keyword evidence="4" id="KW-0238">DNA-binding</keyword>
<dbReference type="Gene3D" id="3.30.450.20">
    <property type="entry name" value="PAS domain"/>
    <property type="match status" value="1"/>
</dbReference>
<gene>
    <name evidence="8" type="primary">TyrR</name>
    <name evidence="8" type="ordered locus">PTH_0508</name>
</gene>
<keyword evidence="6" id="KW-0175">Coiled coil</keyword>
<dbReference type="PROSITE" id="PS00688">
    <property type="entry name" value="SIGMA54_INTERACT_3"/>
    <property type="match status" value="1"/>
</dbReference>
<dbReference type="STRING" id="370438.PTH_0508"/>
<evidence type="ECO:0000256" key="1">
    <source>
        <dbReference type="ARBA" id="ARBA00022741"/>
    </source>
</evidence>
<dbReference type="SUPFAM" id="SSF52540">
    <property type="entry name" value="P-loop containing nucleoside triphosphate hydrolases"/>
    <property type="match status" value="1"/>
</dbReference>
<protein>
    <submittedName>
        <fullName evidence="8">Transcriptional regulator</fullName>
    </submittedName>
</protein>
<dbReference type="PANTHER" id="PTHR32071:SF57">
    <property type="entry name" value="C4-DICARBOXYLATE TRANSPORT TRANSCRIPTIONAL REGULATORY PROTEIN DCTD"/>
    <property type="match status" value="1"/>
</dbReference>
<dbReference type="FunFam" id="3.40.50.300:FF:000006">
    <property type="entry name" value="DNA-binding transcriptional regulator NtrC"/>
    <property type="match status" value="1"/>
</dbReference>
<dbReference type="PROSITE" id="PS00676">
    <property type="entry name" value="SIGMA54_INTERACT_2"/>
    <property type="match status" value="1"/>
</dbReference>
<dbReference type="InterPro" id="IPR025662">
    <property type="entry name" value="Sigma_54_int_dom_ATP-bd_1"/>
</dbReference>
<dbReference type="Pfam" id="PF00158">
    <property type="entry name" value="Sigma54_activat"/>
    <property type="match status" value="1"/>
</dbReference>
<dbReference type="AlphaFoldDB" id="A5D511"/>
<evidence type="ECO:0000256" key="4">
    <source>
        <dbReference type="ARBA" id="ARBA00023125"/>
    </source>
</evidence>
<evidence type="ECO:0000256" key="6">
    <source>
        <dbReference type="SAM" id="Coils"/>
    </source>
</evidence>
<evidence type="ECO:0000259" key="7">
    <source>
        <dbReference type="PROSITE" id="PS50045"/>
    </source>
</evidence>
<dbReference type="InterPro" id="IPR009057">
    <property type="entry name" value="Homeodomain-like_sf"/>
</dbReference>
<evidence type="ECO:0000256" key="5">
    <source>
        <dbReference type="ARBA" id="ARBA00023163"/>
    </source>
</evidence>
<dbReference type="KEGG" id="pth:PTH_0508"/>
<dbReference type="InterPro" id="IPR058031">
    <property type="entry name" value="AAA_lid_NorR"/>
</dbReference>
<dbReference type="GO" id="GO:0006355">
    <property type="term" value="P:regulation of DNA-templated transcription"/>
    <property type="evidence" value="ECO:0007669"/>
    <property type="project" value="InterPro"/>
</dbReference>
<dbReference type="Gene3D" id="1.10.8.60">
    <property type="match status" value="1"/>
</dbReference>
<dbReference type="CDD" id="cd00009">
    <property type="entry name" value="AAA"/>
    <property type="match status" value="1"/>
</dbReference>
<dbReference type="InterPro" id="IPR002078">
    <property type="entry name" value="Sigma_54_int"/>
</dbReference>
<dbReference type="Gene3D" id="1.10.10.60">
    <property type="entry name" value="Homeodomain-like"/>
    <property type="match status" value="1"/>
</dbReference>
<dbReference type="InterPro" id="IPR003593">
    <property type="entry name" value="AAA+_ATPase"/>
</dbReference>
<evidence type="ECO:0000256" key="2">
    <source>
        <dbReference type="ARBA" id="ARBA00022840"/>
    </source>
</evidence>
<dbReference type="Pfam" id="PF02954">
    <property type="entry name" value="HTH_8"/>
    <property type="match status" value="1"/>
</dbReference>
<dbReference type="InterPro" id="IPR002197">
    <property type="entry name" value="HTH_Fis"/>
</dbReference>
<dbReference type="InterPro" id="IPR013656">
    <property type="entry name" value="PAS_4"/>
</dbReference>
<dbReference type="InterPro" id="IPR027417">
    <property type="entry name" value="P-loop_NTPase"/>
</dbReference>
<sequence length="478" mass="54158">MPYGINFSSDEMVDFLIKVLDSDPECFVFVDSEARVIWLNKAYQSYLNVKLEEAQGKPVVDVIPNTRLQVVVKTGIPELGKVQNINGRRAIVNRIPLFKDGKIIVAIGKVLFKTKKEFAELVSKLKEEVDCYKRELNEIYTSKWKFEDIITCSPNLIHVKDLAQKVAPVDVNVMILGESGSGKELLAHSIHSASTRSSKPFVCINCAAIPENIMESELFGYEPGAFTNAKSNGKLGKLEIANNGTVFLDEIGDMPPFMQAKLLRFLQEGELEKVGSVKPVSVNVRVICATNRNIQKMVEDGIFRADLYYRLSSIILKIPPLRERPEDIELLCDHFLKSITEKWAIPLKKIDKEALEILKNYYWPGNVRELQHLLETLCCITDGNIIKAKALPSYLFGQSDSAMLKNNELRRISLSNINSDGNNKYICSDVINSKEKELLEEVLRNTGGNKRKAAEMLGIHRTTLYYKLRKYNMQYKVN</sequence>
<dbReference type="PROSITE" id="PS00675">
    <property type="entry name" value="SIGMA54_INTERACT_1"/>
    <property type="match status" value="1"/>
</dbReference>
<evidence type="ECO:0000256" key="3">
    <source>
        <dbReference type="ARBA" id="ARBA00023015"/>
    </source>
</evidence>
<dbReference type="Gene3D" id="3.40.50.300">
    <property type="entry name" value="P-loop containing nucleotide triphosphate hydrolases"/>
    <property type="match status" value="1"/>
</dbReference>